<comment type="caution">
    <text evidence="6">The sequence shown here is derived from an EMBL/GenBank/DDBJ whole genome shotgun (WGS) entry which is preliminary data.</text>
</comment>
<dbReference type="Gene3D" id="3.40.50.720">
    <property type="entry name" value="NAD(P)-binding Rossmann-like Domain"/>
    <property type="match status" value="1"/>
</dbReference>
<dbReference type="PANTHER" id="PTHR43078:SF6">
    <property type="entry name" value="UDP-GLUCURONIC ACID DECARBOXYLASE 1"/>
    <property type="match status" value="1"/>
</dbReference>
<protein>
    <recommendedName>
        <fullName evidence="5">NAD-dependent epimerase/dehydratase domain-containing protein</fullName>
    </recommendedName>
</protein>
<dbReference type="PANTHER" id="PTHR43078">
    <property type="entry name" value="UDP-GLUCURONIC ACID DECARBOXYLASE-RELATED"/>
    <property type="match status" value="1"/>
</dbReference>
<dbReference type="STRING" id="1802701.A3A33_01520"/>
<dbReference type="AlphaFoldDB" id="A0A1F8GX57"/>
<evidence type="ECO:0000256" key="2">
    <source>
        <dbReference type="ARBA" id="ARBA00022793"/>
    </source>
</evidence>
<evidence type="ECO:0000256" key="4">
    <source>
        <dbReference type="ARBA" id="ARBA00023239"/>
    </source>
</evidence>
<keyword evidence="4" id="KW-0456">Lyase</keyword>
<dbReference type="Proteomes" id="UP000179047">
    <property type="component" value="Unassembled WGS sequence"/>
</dbReference>
<organism evidence="6 7">
    <name type="scientific">Candidatus Yanofskybacteria bacterium RIFCSPLOWO2_01_FULL_49_25</name>
    <dbReference type="NCBI Taxonomy" id="1802701"/>
    <lineage>
        <taxon>Bacteria</taxon>
        <taxon>Candidatus Yanofskyibacteriota</taxon>
    </lineage>
</organism>
<accession>A0A1F8GX57</accession>
<gene>
    <name evidence="6" type="ORF">A3A33_01520</name>
</gene>
<feature type="domain" description="NAD-dependent epimerase/dehydratase" evidence="5">
    <location>
        <begin position="34"/>
        <end position="280"/>
    </location>
</feature>
<dbReference type="InterPro" id="IPR036291">
    <property type="entry name" value="NAD(P)-bd_dom_sf"/>
</dbReference>
<sequence length="371" mass="40678">MPHTTTSRDIVQQDIKTIISKIGKQAKVLSGKTVVVTGGAGFLGTYFVGVLDALNKNVLAKPCKIISLDNYITGQKDNILGLKFGKQVVHVKHDVRTAKSLPGPVDYIIHAAGIASPVFYMAHPLETIEVATKGTQHMLELARAKKPAGMLSFSSSEIYGDPHPDYIPTPETYRGHVSSTGPRACYDESKRLGETLCVTYHRLYGVPVNIVRPFNVYGPGMKLDDQRVLPQFMSCALQGRPLPIHGNGLQTRTYCYITDAMVGFFKVLLSQRGGEVYNIGNPEQEINLVDLADLVGSLVGDHVRAMKIPYPASYPADEPSRRCPDITKAVSHLSYRPTVALSAGAARLLSWYTSEYAERFSKDNLSRVQLA</sequence>
<dbReference type="Pfam" id="PF01370">
    <property type="entry name" value="Epimerase"/>
    <property type="match status" value="1"/>
</dbReference>
<keyword evidence="3" id="KW-0520">NAD</keyword>
<comment type="cofactor">
    <cofactor evidence="1">
        <name>NAD(+)</name>
        <dbReference type="ChEBI" id="CHEBI:57540"/>
    </cofactor>
</comment>
<dbReference type="InterPro" id="IPR001509">
    <property type="entry name" value="Epimerase_deHydtase"/>
</dbReference>
<evidence type="ECO:0000256" key="3">
    <source>
        <dbReference type="ARBA" id="ARBA00023027"/>
    </source>
</evidence>
<dbReference type="SUPFAM" id="SSF51735">
    <property type="entry name" value="NAD(P)-binding Rossmann-fold domains"/>
    <property type="match status" value="1"/>
</dbReference>
<name>A0A1F8GX57_9BACT</name>
<evidence type="ECO:0000259" key="5">
    <source>
        <dbReference type="Pfam" id="PF01370"/>
    </source>
</evidence>
<dbReference type="GO" id="GO:0005737">
    <property type="term" value="C:cytoplasm"/>
    <property type="evidence" value="ECO:0007669"/>
    <property type="project" value="TreeGrafter"/>
</dbReference>
<dbReference type="EMBL" id="MGKP01000001">
    <property type="protein sequence ID" value="OGN29983.1"/>
    <property type="molecule type" value="Genomic_DNA"/>
</dbReference>
<reference evidence="6 7" key="1">
    <citation type="journal article" date="2016" name="Nat. Commun.">
        <title>Thousands of microbial genomes shed light on interconnected biogeochemical processes in an aquifer system.</title>
        <authorList>
            <person name="Anantharaman K."/>
            <person name="Brown C.T."/>
            <person name="Hug L.A."/>
            <person name="Sharon I."/>
            <person name="Castelle C.J."/>
            <person name="Probst A.J."/>
            <person name="Thomas B.C."/>
            <person name="Singh A."/>
            <person name="Wilkins M.J."/>
            <person name="Karaoz U."/>
            <person name="Brodie E.L."/>
            <person name="Williams K.H."/>
            <person name="Hubbard S.S."/>
            <person name="Banfield J.F."/>
        </authorList>
    </citation>
    <scope>NUCLEOTIDE SEQUENCE [LARGE SCALE GENOMIC DNA]</scope>
</reference>
<dbReference type="GO" id="GO:0048040">
    <property type="term" value="F:UDP-glucuronate decarboxylase activity"/>
    <property type="evidence" value="ECO:0007669"/>
    <property type="project" value="TreeGrafter"/>
</dbReference>
<dbReference type="InterPro" id="IPR044516">
    <property type="entry name" value="UXS-like"/>
</dbReference>
<proteinExistence type="predicted"/>
<dbReference type="GO" id="GO:0070403">
    <property type="term" value="F:NAD+ binding"/>
    <property type="evidence" value="ECO:0007669"/>
    <property type="project" value="InterPro"/>
</dbReference>
<evidence type="ECO:0000256" key="1">
    <source>
        <dbReference type="ARBA" id="ARBA00001911"/>
    </source>
</evidence>
<evidence type="ECO:0000313" key="7">
    <source>
        <dbReference type="Proteomes" id="UP000179047"/>
    </source>
</evidence>
<dbReference type="GO" id="GO:0042732">
    <property type="term" value="P:D-xylose metabolic process"/>
    <property type="evidence" value="ECO:0007669"/>
    <property type="project" value="InterPro"/>
</dbReference>
<keyword evidence="2" id="KW-0210">Decarboxylase</keyword>
<evidence type="ECO:0000313" key="6">
    <source>
        <dbReference type="EMBL" id="OGN29983.1"/>
    </source>
</evidence>